<reference evidence="2" key="1">
    <citation type="submission" date="2022-12" db="EMBL/GenBank/DDBJ databases">
        <title>Draft genome sequence of the thermophilic strain Brevibacillus thermoruber HT42, isolated from Los Humeros, Puebla, Mexico, with biotechnological potential.</title>
        <authorList>
            <person name="Lara Sanchez J."/>
            <person name="Solis Palacios R."/>
            <person name="Bustos Baena A.S."/>
            <person name="Ruz Baez A.E."/>
            <person name="Espinosa Luna G."/>
            <person name="Oliart Ros R.M."/>
        </authorList>
    </citation>
    <scope>NUCLEOTIDE SEQUENCE</scope>
    <source>
        <strain evidence="2">HT42</strain>
    </source>
</reference>
<keyword evidence="3" id="KW-1185">Reference proteome</keyword>
<evidence type="ECO:0000313" key="2">
    <source>
        <dbReference type="EMBL" id="MDA5107742.1"/>
    </source>
</evidence>
<evidence type="ECO:0000313" key="3">
    <source>
        <dbReference type="Proteomes" id="UP001151071"/>
    </source>
</evidence>
<accession>A0A9X3TNR3</accession>
<proteinExistence type="predicted"/>
<protein>
    <submittedName>
        <fullName evidence="2">Uncharacterized protein</fullName>
    </submittedName>
</protein>
<name>A0A9X3TNR3_9BACL</name>
<comment type="caution">
    <text evidence="2">The sequence shown here is derived from an EMBL/GenBank/DDBJ whole genome shotgun (WGS) entry which is preliminary data.</text>
</comment>
<organism evidence="2 3">
    <name type="scientific">Brevibacillus thermoruber</name>
    <dbReference type="NCBI Taxonomy" id="33942"/>
    <lineage>
        <taxon>Bacteria</taxon>
        <taxon>Bacillati</taxon>
        <taxon>Bacillota</taxon>
        <taxon>Bacilli</taxon>
        <taxon>Bacillales</taxon>
        <taxon>Paenibacillaceae</taxon>
        <taxon>Brevibacillus</taxon>
    </lineage>
</organism>
<dbReference type="AlphaFoldDB" id="A0A9X3TNR3"/>
<dbReference type="InterPro" id="IPR058600">
    <property type="entry name" value="YhjD-like"/>
</dbReference>
<dbReference type="Pfam" id="PF26325">
    <property type="entry name" value="YhjD"/>
    <property type="match status" value="1"/>
</dbReference>
<sequence length="147" mass="17644">MTERDGQAAEGEQELLRLYILFGLLFRAAMADWGRVRQVPLKLSYHWFFEELSRWAERQHHRLRRHLRQRGCVLLSARRERGVYVVQYRQRGYVREAVYSIEVLRAECQELARLWIMRQQAPRQDPGAMVPERHARRIGREEGEKAT</sequence>
<dbReference type="Proteomes" id="UP001151071">
    <property type="component" value="Unassembled WGS sequence"/>
</dbReference>
<gene>
    <name evidence="2" type="ORF">O3V59_05165</name>
</gene>
<feature type="region of interest" description="Disordered" evidence="1">
    <location>
        <begin position="125"/>
        <end position="147"/>
    </location>
</feature>
<evidence type="ECO:0000256" key="1">
    <source>
        <dbReference type="SAM" id="MobiDB-lite"/>
    </source>
</evidence>
<dbReference type="EMBL" id="JAPYYP010000004">
    <property type="protein sequence ID" value="MDA5107742.1"/>
    <property type="molecule type" value="Genomic_DNA"/>
</dbReference>
<feature type="compositionally biased region" description="Basic and acidic residues" evidence="1">
    <location>
        <begin position="138"/>
        <end position="147"/>
    </location>
</feature>
<dbReference type="RefSeq" id="WP_143863333.1">
    <property type="nucleotide sequence ID" value="NZ_JAPYYP010000004.1"/>
</dbReference>